<proteinExistence type="predicted"/>
<reference evidence="1 2" key="1">
    <citation type="submission" date="2019-03" db="EMBL/GenBank/DDBJ databases">
        <title>Diversity of the mouse oral microbiome.</title>
        <authorList>
            <person name="Joseph S."/>
            <person name="Aduse-Opoku J."/>
            <person name="Curtis M."/>
            <person name="Wade W."/>
            <person name="Hashim A."/>
        </authorList>
    </citation>
    <scope>NUCLEOTIDE SEQUENCE [LARGE SCALE GENOMIC DNA]</scope>
    <source>
        <strain evidence="1 2">WM131</strain>
    </source>
</reference>
<dbReference type="EMBL" id="SPPD01000012">
    <property type="protein sequence ID" value="TFU97357.1"/>
    <property type="molecule type" value="Genomic_DNA"/>
</dbReference>
<dbReference type="RefSeq" id="WP_135182406.1">
    <property type="nucleotide sequence ID" value="NZ_JADGKZ010000012.1"/>
</dbReference>
<gene>
    <name evidence="1" type="ORF">E4T82_08315</name>
</gene>
<organism evidence="1 2">
    <name type="scientific">Streptococcus cuniculi</name>
    <dbReference type="NCBI Taxonomy" id="1432788"/>
    <lineage>
        <taxon>Bacteria</taxon>
        <taxon>Bacillati</taxon>
        <taxon>Bacillota</taxon>
        <taxon>Bacilli</taxon>
        <taxon>Lactobacillales</taxon>
        <taxon>Streptococcaceae</taxon>
        <taxon>Streptococcus</taxon>
    </lineage>
</organism>
<name>A0A4Y9J986_9STRE</name>
<dbReference type="AlphaFoldDB" id="A0A4Y9J986"/>
<comment type="caution">
    <text evidence="1">The sequence shown here is derived from an EMBL/GenBank/DDBJ whole genome shotgun (WGS) entry which is preliminary data.</text>
</comment>
<evidence type="ECO:0000313" key="2">
    <source>
        <dbReference type="Proteomes" id="UP000297253"/>
    </source>
</evidence>
<dbReference type="OrthoDB" id="2223795at2"/>
<sequence length="86" mass="10188">MTKAEANQMMDYCYVHLMVMKHYYEKTREFELDIIEKANLEQIDELLSAIQNGIDRGYLIDMEVTCINDDATQLWEEVSQIFSKTK</sequence>
<protein>
    <submittedName>
        <fullName evidence="1">Uncharacterized protein</fullName>
    </submittedName>
</protein>
<accession>A0A4Y9J986</accession>
<dbReference type="Proteomes" id="UP000297253">
    <property type="component" value="Unassembled WGS sequence"/>
</dbReference>
<evidence type="ECO:0000313" key="1">
    <source>
        <dbReference type="EMBL" id="TFU97357.1"/>
    </source>
</evidence>